<dbReference type="GO" id="GO:0070736">
    <property type="term" value="F:protein-glycine ligase activity, initiating"/>
    <property type="evidence" value="ECO:0007669"/>
    <property type="project" value="TreeGrafter"/>
</dbReference>
<evidence type="ECO:0000256" key="3">
    <source>
        <dbReference type="ARBA" id="ARBA00022598"/>
    </source>
</evidence>
<dbReference type="EMBL" id="GECZ01019878">
    <property type="protein sequence ID" value="JAS49891.1"/>
    <property type="molecule type" value="Transcribed_RNA"/>
</dbReference>
<dbReference type="InterPro" id="IPR051437">
    <property type="entry name" value="TTLL_monoglycylase"/>
</dbReference>
<dbReference type="SUPFAM" id="SSF56059">
    <property type="entry name" value="Glutathione synthetase ATP-binding domain-like"/>
    <property type="match status" value="1"/>
</dbReference>
<dbReference type="GO" id="GO:0005524">
    <property type="term" value="F:ATP binding"/>
    <property type="evidence" value="ECO:0007669"/>
    <property type="project" value="UniProtKB-KW"/>
</dbReference>
<dbReference type="Pfam" id="PF03133">
    <property type="entry name" value="TTL"/>
    <property type="match status" value="1"/>
</dbReference>
<comment type="subcellular location">
    <subcellularLocation>
        <location evidence="1">Cytoplasm</location>
    </subcellularLocation>
</comment>
<accession>A0A1B6FI59</accession>
<feature type="region of interest" description="Disordered" evidence="6">
    <location>
        <begin position="83"/>
        <end position="103"/>
    </location>
</feature>
<evidence type="ECO:0008006" key="8">
    <source>
        <dbReference type="Google" id="ProtNLM"/>
    </source>
</evidence>
<keyword evidence="4" id="KW-0547">Nucleotide-binding</keyword>
<dbReference type="GO" id="GO:0005930">
    <property type="term" value="C:axoneme"/>
    <property type="evidence" value="ECO:0007669"/>
    <property type="project" value="TreeGrafter"/>
</dbReference>
<gene>
    <name evidence="7" type="ORF">g.32727</name>
</gene>
<evidence type="ECO:0000256" key="6">
    <source>
        <dbReference type="SAM" id="MobiDB-lite"/>
    </source>
</evidence>
<protein>
    <recommendedName>
        <fullName evidence="8">ATP-grasp domain-containing protein</fullName>
    </recommendedName>
</protein>
<dbReference type="GO" id="GO:0003341">
    <property type="term" value="P:cilium movement"/>
    <property type="evidence" value="ECO:0007669"/>
    <property type="project" value="TreeGrafter"/>
</dbReference>
<dbReference type="AlphaFoldDB" id="A0A1B6FI59"/>
<keyword evidence="3" id="KW-0436">Ligase</keyword>
<dbReference type="GO" id="GO:0060271">
    <property type="term" value="P:cilium assembly"/>
    <property type="evidence" value="ECO:0007669"/>
    <property type="project" value="TreeGrafter"/>
</dbReference>
<dbReference type="PANTHER" id="PTHR45870:SF2">
    <property type="entry name" value="TUBULIN MONOGLYCYLASE TTLL3"/>
    <property type="match status" value="1"/>
</dbReference>
<dbReference type="Gene3D" id="3.30.470.20">
    <property type="entry name" value="ATP-grasp fold, B domain"/>
    <property type="match status" value="1"/>
</dbReference>
<evidence type="ECO:0000256" key="4">
    <source>
        <dbReference type="ARBA" id="ARBA00022741"/>
    </source>
</evidence>
<evidence type="ECO:0000256" key="1">
    <source>
        <dbReference type="ARBA" id="ARBA00004496"/>
    </source>
</evidence>
<feature type="region of interest" description="Disordered" evidence="6">
    <location>
        <begin position="1"/>
        <end position="21"/>
    </location>
</feature>
<evidence type="ECO:0000256" key="5">
    <source>
        <dbReference type="ARBA" id="ARBA00022840"/>
    </source>
</evidence>
<keyword evidence="5" id="KW-0067">ATP-binding</keyword>
<dbReference type="GO" id="GO:0015630">
    <property type="term" value="C:microtubule cytoskeleton"/>
    <property type="evidence" value="ECO:0007669"/>
    <property type="project" value="TreeGrafter"/>
</dbReference>
<dbReference type="InterPro" id="IPR004344">
    <property type="entry name" value="TTL/TTLL_fam"/>
</dbReference>
<reference evidence="7" key="1">
    <citation type="submission" date="2015-11" db="EMBL/GenBank/DDBJ databases">
        <title>De novo transcriptome assembly of four potential Pierce s Disease insect vectors from Arizona vineyards.</title>
        <authorList>
            <person name="Tassone E.E."/>
        </authorList>
    </citation>
    <scope>NUCLEOTIDE SEQUENCE</scope>
</reference>
<evidence type="ECO:0000256" key="2">
    <source>
        <dbReference type="ARBA" id="ARBA00022490"/>
    </source>
</evidence>
<sequence>TMLSHHGLKRSKKRKSNNVTSNSKLKKIYNISATQEIESYKIKTEPEFKIHSGVHEYDVKRLSGVFVVKPCSFENRGLLTKKSSTGVMKSSKTEEERPPKKLSTSVVGYKSQKTNLNSHGKCSPHVDDTNPIQRISTHHSITKYIMKEDQNMSTISKKCREFLNLVHQAIKMQKIFSIGNSRRAFSPIRKALKARGWVEKCSAEVLVEEDTHTKTSEIINRLLKECNANFIWVINSVDFGSIRDGTIVSRFPKSNHFTTKVGLCSFLDEFHWFYEPNISKAVAPRTFKIVTEEDIDNFIKEFGLTACVALLKIIVNQVTTAESDHFFRNGKVPVSVVDFANAQCSEYIQHRQHDDIDRQESPPTTAKDWTDFLTWFSRLAHEDEKFQTTTYPMIQALYTMSKITLKNIEPYWPLFEVEGWKNLWVVKPAAEFCGRGVKVMRNLEDIICNVEAATDFRMGRHIVQKYIERPLLIYNTKFDIRQWFLVTSVYPLTIWFYKECYLRFSSQPFSLVNLHESIHLTNNAIQRNYSNNRHRDPKLPQENMWHSSKFQDYLNEIGETDKWKTVILPGMKQGIVGAVLASQDDMIDRTNSFELYGADFLLGIDYIPILLEINMGPAMHASTKVTGDICKRGLEDVIKVVLDRKHNWRADTGKFEILYRQEMGPKQHHVGLDLMVSGSKIIPEKRNSLFRKP</sequence>
<feature type="non-terminal residue" evidence="7">
    <location>
        <position position="1"/>
    </location>
</feature>
<feature type="compositionally biased region" description="Basic residues" evidence="6">
    <location>
        <begin position="1"/>
        <end position="16"/>
    </location>
</feature>
<evidence type="ECO:0000313" key="7">
    <source>
        <dbReference type="EMBL" id="JAS49891.1"/>
    </source>
</evidence>
<name>A0A1B6FI59_9HEMI</name>
<proteinExistence type="predicted"/>
<dbReference type="PROSITE" id="PS51221">
    <property type="entry name" value="TTL"/>
    <property type="match status" value="1"/>
</dbReference>
<keyword evidence="2" id="KW-0963">Cytoplasm</keyword>
<organism evidence="7">
    <name type="scientific">Cuerna arida</name>
    <dbReference type="NCBI Taxonomy" id="1464854"/>
    <lineage>
        <taxon>Eukaryota</taxon>
        <taxon>Metazoa</taxon>
        <taxon>Ecdysozoa</taxon>
        <taxon>Arthropoda</taxon>
        <taxon>Hexapoda</taxon>
        <taxon>Insecta</taxon>
        <taxon>Pterygota</taxon>
        <taxon>Neoptera</taxon>
        <taxon>Paraneoptera</taxon>
        <taxon>Hemiptera</taxon>
        <taxon>Auchenorrhyncha</taxon>
        <taxon>Membracoidea</taxon>
        <taxon>Cicadellidae</taxon>
        <taxon>Cicadellinae</taxon>
        <taxon>Proconiini</taxon>
        <taxon>Cuerna</taxon>
    </lineage>
</organism>
<dbReference type="PANTHER" id="PTHR45870">
    <property type="entry name" value="TUBULIN MONOGLYCYLASE TTLL3"/>
    <property type="match status" value="1"/>
</dbReference>